<dbReference type="EMBL" id="KV722398">
    <property type="protein sequence ID" value="OCH90786.1"/>
    <property type="molecule type" value="Genomic_DNA"/>
</dbReference>
<evidence type="ECO:0000259" key="2">
    <source>
        <dbReference type="Pfam" id="PF20152"/>
    </source>
</evidence>
<feature type="transmembrane region" description="Helical" evidence="1">
    <location>
        <begin position="49"/>
        <end position="75"/>
    </location>
</feature>
<evidence type="ECO:0000256" key="1">
    <source>
        <dbReference type="SAM" id="Phobius"/>
    </source>
</evidence>
<feature type="transmembrane region" description="Helical" evidence="1">
    <location>
        <begin position="197"/>
        <end position="224"/>
    </location>
</feature>
<accession>A0A8E2AUF7</accession>
<protein>
    <recommendedName>
        <fullName evidence="2">DUF6534 domain-containing protein</fullName>
    </recommendedName>
</protein>
<feature type="transmembrane region" description="Helical" evidence="1">
    <location>
        <begin position="120"/>
        <end position="142"/>
    </location>
</feature>
<dbReference type="Proteomes" id="UP000250043">
    <property type="component" value="Unassembled WGS sequence"/>
</dbReference>
<keyword evidence="1" id="KW-0472">Membrane</keyword>
<dbReference type="Pfam" id="PF20152">
    <property type="entry name" value="DUF6534"/>
    <property type="match status" value="1"/>
</dbReference>
<feature type="domain" description="DUF6534" evidence="2">
    <location>
        <begin position="169"/>
        <end position="256"/>
    </location>
</feature>
<name>A0A8E2AUF7_9APHY</name>
<feature type="transmembrane region" description="Helical" evidence="1">
    <location>
        <begin position="87"/>
        <end position="108"/>
    </location>
</feature>
<gene>
    <name evidence="3" type="ORF">OBBRIDRAFT_776407</name>
</gene>
<dbReference type="PANTHER" id="PTHR40465">
    <property type="entry name" value="CHROMOSOME 1, WHOLE GENOME SHOTGUN SEQUENCE"/>
    <property type="match status" value="1"/>
</dbReference>
<sequence length="315" mass="34991">MVTDLFHLDDTLGALIISTMITSALYGVTTIQTYVYFQRSEKDSTLLKSMIACLWILDTVHQVFICHACYTYAITDYSDLLALTKETWYVIGVIFITATLNVVLRSVFCLRIWQFNDKKWFLVAIIMLCSFAEFGLTMAFGLRDQIGLHAQFLALHSLAPDVYIGLVFSIIADLTVACSQVVLLWRRRSTVSRTNSLLRTLMLYSISTGAVTTVCALLQLITFASMPNNLVYIAFFTALPVLLFNALLATLNARQSLRDIAGMNGEPISIPLSTVTPSSSAVTAHVGPFHSGQNHPIVSVHVSKEIKLDRMEDMA</sequence>
<dbReference type="InterPro" id="IPR045339">
    <property type="entry name" value="DUF6534"/>
</dbReference>
<evidence type="ECO:0000313" key="4">
    <source>
        <dbReference type="Proteomes" id="UP000250043"/>
    </source>
</evidence>
<reference evidence="3 4" key="1">
    <citation type="submission" date="2016-07" db="EMBL/GenBank/DDBJ databases">
        <title>Draft genome of the white-rot fungus Obba rivulosa 3A-2.</title>
        <authorList>
            <consortium name="DOE Joint Genome Institute"/>
            <person name="Miettinen O."/>
            <person name="Riley R."/>
            <person name="Acob R."/>
            <person name="Barry K."/>
            <person name="Cullen D."/>
            <person name="De Vries R."/>
            <person name="Hainaut M."/>
            <person name="Hatakka A."/>
            <person name="Henrissat B."/>
            <person name="Hilden K."/>
            <person name="Kuo R."/>
            <person name="Labutti K."/>
            <person name="Lipzen A."/>
            <person name="Makela M.R."/>
            <person name="Sandor L."/>
            <person name="Spatafora J.W."/>
            <person name="Grigoriev I.V."/>
            <person name="Hibbett D.S."/>
        </authorList>
    </citation>
    <scope>NUCLEOTIDE SEQUENCE [LARGE SCALE GENOMIC DNA]</scope>
    <source>
        <strain evidence="3 4">3A-2</strain>
    </source>
</reference>
<keyword evidence="4" id="KW-1185">Reference proteome</keyword>
<evidence type="ECO:0000313" key="3">
    <source>
        <dbReference type="EMBL" id="OCH90786.1"/>
    </source>
</evidence>
<dbReference type="AlphaFoldDB" id="A0A8E2AUF7"/>
<dbReference type="OrthoDB" id="3270417at2759"/>
<proteinExistence type="predicted"/>
<feature type="transmembrane region" description="Helical" evidence="1">
    <location>
        <begin position="12"/>
        <end position="37"/>
    </location>
</feature>
<feature type="transmembrane region" description="Helical" evidence="1">
    <location>
        <begin position="162"/>
        <end position="185"/>
    </location>
</feature>
<dbReference type="PANTHER" id="PTHR40465:SF1">
    <property type="entry name" value="DUF6534 DOMAIN-CONTAINING PROTEIN"/>
    <property type="match status" value="1"/>
</dbReference>
<keyword evidence="1" id="KW-1133">Transmembrane helix</keyword>
<feature type="transmembrane region" description="Helical" evidence="1">
    <location>
        <begin position="230"/>
        <end position="251"/>
    </location>
</feature>
<keyword evidence="1" id="KW-0812">Transmembrane</keyword>
<organism evidence="3 4">
    <name type="scientific">Obba rivulosa</name>
    <dbReference type="NCBI Taxonomy" id="1052685"/>
    <lineage>
        <taxon>Eukaryota</taxon>
        <taxon>Fungi</taxon>
        <taxon>Dikarya</taxon>
        <taxon>Basidiomycota</taxon>
        <taxon>Agaricomycotina</taxon>
        <taxon>Agaricomycetes</taxon>
        <taxon>Polyporales</taxon>
        <taxon>Gelatoporiaceae</taxon>
        <taxon>Obba</taxon>
    </lineage>
</organism>